<comment type="caution">
    <text evidence="1">The sequence shown here is derived from an EMBL/GenBank/DDBJ whole genome shotgun (WGS) entry which is preliminary data.</text>
</comment>
<dbReference type="Pfam" id="PF00702">
    <property type="entry name" value="Hydrolase"/>
    <property type="match status" value="1"/>
</dbReference>
<dbReference type="Gene3D" id="3.40.50.1000">
    <property type="entry name" value="HAD superfamily/HAD-like"/>
    <property type="match status" value="1"/>
</dbReference>
<accession>A0A7W6GSF9</accession>
<dbReference type="AlphaFoldDB" id="A0A7W6GSF9"/>
<evidence type="ECO:0000313" key="2">
    <source>
        <dbReference type="Proteomes" id="UP000541426"/>
    </source>
</evidence>
<dbReference type="SFLD" id="SFLDS00003">
    <property type="entry name" value="Haloacid_Dehalogenase"/>
    <property type="match status" value="1"/>
</dbReference>
<dbReference type="NCBIfam" id="TIGR01509">
    <property type="entry name" value="HAD-SF-IA-v3"/>
    <property type="match status" value="1"/>
</dbReference>
<sequence length="205" mass="22606">MTQSPQLIVWDFDGVLNANMRGGHLSWAATLKADLGLDTASLSAHLNASGRLRDIMRGRRDLNDTVAAWLATQGGSVTAEDLLSYWFQKAALPDAEVLGWLQRHPARHVIGTNNETRRSAYIETQMGYAALVEHVFSSGRMGVAKPDPGFFARIERWAALPPSQILLVDDAPENIAAARKRGWQAFLFSPDTRANLPERLGLTKE</sequence>
<organism evidence="1 2">
    <name type="scientific">Sagittula marina</name>
    <dbReference type="NCBI Taxonomy" id="943940"/>
    <lineage>
        <taxon>Bacteria</taxon>
        <taxon>Pseudomonadati</taxon>
        <taxon>Pseudomonadota</taxon>
        <taxon>Alphaproteobacteria</taxon>
        <taxon>Rhodobacterales</taxon>
        <taxon>Roseobacteraceae</taxon>
        <taxon>Sagittula</taxon>
    </lineage>
</organism>
<dbReference type="InterPro" id="IPR036412">
    <property type="entry name" value="HAD-like_sf"/>
</dbReference>
<evidence type="ECO:0000313" key="1">
    <source>
        <dbReference type="EMBL" id="MBB3985925.1"/>
    </source>
</evidence>
<name>A0A7W6GSF9_9RHOB</name>
<dbReference type="SUPFAM" id="SSF56784">
    <property type="entry name" value="HAD-like"/>
    <property type="match status" value="1"/>
</dbReference>
<dbReference type="GO" id="GO:0016787">
    <property type="term" value="F:hydrolase activity"/>
    <property type="evidence" value="ECO:0007669"/>
    <property type="project" value="UniProtKB-KW"/>
</dbReference>
<proteinExistence type="predicted"/>
<dbReference type="SFLD" id="SFLDG01129">
    <property type="entry name" value="C1.5:_HAD__Beta-PGM__Phosphata"/>
    <property type="match status" value="1"/>
</dbReference>
<dbReference type="RefSeq" id="WP_183965909.1">
    <property type="nucleotide sequence ID" value="NZ_BAABBZ010000007.1"/>
</dbReference>
<dbReference type="InterPro" id="IPR006439">
    <property type="entry name" value="HAD-SF_hydro_IA"/>
</dbReference>
<keyword evidence="2" id="KW-1185">Reference proteome</keyword>
<dbReference type="PANTHER" id="PTHR43611">
    <property type="entry name" value="ALPHA-D-GLUCOSE 1-PHOSPHATE PHOSPHATASE"/>
    <property type="match status" value="1"/>
</dbReference>
<gene>
    <name evidence="1" type="ORF">GGQ68_002263</name>
</gene>
<dbReference type="InterPro" id="IPR023214">
    <property type="entry name" value="HAD_sf"/>
</dbReference>
<reference evidence="1 2" key="1">
    <citation type="submission" date="2020-08" db="EMBL/GenBank/DDBJ databases">
        <title>Genomic Encyclopedia of Type Strains, Phase IV (KMG-IV): sequencing the most valuable type-strain genomes for metagenomic binning, comparative biology and taxonomic classification.</title>
        <authorList>
            <person name="Goeker M."/>
        </authorList>
    </citation>
    <scope>NUCLEOTIDE SEQUENCE [LARGE SCALE GENOMIC DNA]</scope>
    <source>
        <strain evidence="1 2">DSM 102235</strain>
    </source>
</reference>
<protein>
    <submittedName>
        <fullName evidence="1">Putative hydrolase of the HAD superfamily</fullName>
    </submittedName>
</protein>
<dbReference type="EMBL" id="JACIEJ010000005">
    <property type="protein sequence ID" value="MBB3985925.1"/>
    <property type="molecule type" value="Genomic_DNA"/>
</dbReference>
<keyword evidence="1" id="KW-0378">Hydrolase</keyword>
<dbReference type="Proteomes" id="UP000541426">
    <property type="component" value="Unassembled WGS sequence"/>
</dbReference>
<dbReference type="PANTHER" id="PTHR43611:SF3">
    <property type="entry name" value="FLAVIN MONONUCLEOTIDE HYDROLASE 1, CHLOROPLATIC"/>
    <property type="match status" value="1"/>
</dbReference>